<evidence type="ECO:0000256" key="2">
    <source>
        <dbReference type="SAM" id="SignalP"/>
    </source>
</evidence>
<evidence type="ECO:0000256" key="1">
    <source>
        <dbReference type="SAM" id="MobiDB-lite"/>
    </source>
</evidence>
<proteinExistence type="predicted"/>
<feature type="compositionally biased region" description="Low complexity" evidence="1">
    <location>
        <begin position="44"/>
        <end position="64"/>
    </location>
</feature>
<dbReference type="InterPro" id="IPR038765">
    <property type="entry name" value="Papain-like_cys_pep_sf"/>
</dbReference>
<keyword evidence="5" id="KW-1185">Reference proteome</keyword>
<name>A0A4R3M5V8_9HYPH</name>
<comment type="caution">
    <text evidence="4">The sequence shown here is derived from an EMBL/GenBank/DDBJ whole genome shotgun (WGS) entry which is preliminary data.</text>
</comment>
<dbReference type="InterPro" id="IPR007921">
    <property type="entry name" value="CHAP_dom"/>
</dbReference>
<dbReference type="NCBIfam" id="TIGR02594">
    <property type="entry name" value="TIGR02594 family protein"/>
    <property type="match status" value="1"/>
</dbReference>
<dbReference type="Gene3D" id="3.90.1720.10">
    <property type="entry name" value="endopeptidase domain like (from Nostoc punctiforme)"/>
    <property type="match status" value="1"/>
</dbReference>
<reference evidence="4 5" key="1">
    <citation type="submission" date="2019-03" db="EMBL/GenBank/DDBJ databases">
        <title>Genomic Encyclopedia of Type Strains, Phase IV (KMG-IV): sequencing the most valuable type-strain genomes for metagenomic binning, comparative biology and taxonomic classification.</title>
        <authorList>
            <person name="Goeker M."/>
        </authorList>
    </citation>
    <scope>NUCLEOTIDE SEQUENCE [LARGE SCALE GENOMIC DNA]</scope>
    <source>
        <strain evidence="4 5">DSM 19345</strain>
    </source>
</reference>
<keyword evidence="2" id="KW-0732">Signal</keyword>
<sequence length="178" mass="18510">MTDLCLGRWGGIRAAAAMLALATIASATPVSARIMQNDPSIVRPDGPGPDALAGGGQASASARKSGGGDSLSIARRYLGSNPTGRSSLWCADFINLVERKAGREGVGSRLATAYLDYGTKVSKPQPGDIVVLTRRGGGHVGYFVGWDDGKIVLLSGNHGRKVAIGTYPTSRVLGYRRP</sequence>
<feature type="chain" id="PRO_5020736326" evidence="2">
    <location>
        <begin position="33"/>
        <end position="178"/>
    </location>
</feature>
<feature type="region of interest" description="Disordered" evidence="1">
    <location>
        <begin position="37"/>
        <end position="68"/>
    </location>
</feature>
<evidence type="ECO:0000313" key="4">
    <source>
        <dbReference type="EMBL" id="TCT08690.1"/>
    </source>
</evidence>
<dbReference type="Pfam" id="PF05257">
    <property type="entry name" value="CHAP"/>
    <property type="match status" value="1"/>
</dbReference>
<dbReference type="Proteomes" id="UP000295678">
    <property type="component" value="Unassembled WGS sequence"/>
</dbReference>
<organism evidence="4 5">
    <name type="scientific">Tepidamorphus gemmatus</name>
    <dbReference type="NCBI Taxonomy" id="747076"/>
    <lineage>
        <taxon>Bacteria</taxon>
        <taxon>Pseudomonadati</taxon>
        <taxon>Pseudomonadota</taxon>
        <taxon>Alphaproteobacteria</taxon>
        <taxon>Hyphomicrobiales</taxon>
        <taxon>Tepidamorphaceae</taxon>
        <taxon>Tepidamorphus</taxon>
    </lineage>
</organism>
<feature type="domain" description="Peptidase C51" evidence="3">
    <location>
        <begin position="86"/>
        <end position="157"/>
    </location>
</feature>
<gene>
    <name evidence="4" type="ORF">EDC22_1082</name>
</gene>
<feature type="signal peptide" evidence="2">
    <location>
        <begin position="1"/>
        <end position="32"/>
    </location>
</feature>
<evidence type="ECO:0000259" key="3">
    <source>
        <dbReference type="Pfam" id="PF05257"/>
    </source>
</evidence>
<dbReference type="AlphaFoldDB" id="A0A4R3M5V8"/>
<evidence type="ECO:0000313" key="5">
    <source>
        <dbReference type="Proteomes" id="UP000295678"/>
    </source>
</evidence>
<protein>
    <submittedName>
        <fullName evidence="4">Uncharacterized protein (TIGR02594 family)</fullName>
    </submittedName>
</protein>
<dbReference type="EMBL" id="SMAK01000008">
    <property type="protein sequence ID" value="TCT08690.1"/>
    <property type="molecule type" value="Genomic_DNA"/>
</dbReference>
<accession>A0A4R3M5V8</accession>
<dbReference type="SUPFAM" id="SSF54001">
    <property type="entry name" value="Cysteine proteinases"/>
    <property type="match status" value="1"/>
</dbReference>
<dbReference type="InterPro" id="IPR013423">
    <property type="entry name" value="CHP02594"/>
</dbReference>